<evidence type="ECO:0000256" key="1">
    <source>
        <dbReference type="SAM" id="MobiDB-lite"/>
    </source>
</evidence>
<dbReference type="PROSITE" id="PS51257">
    <property type="entry name" value="PROKAR_LIPOPROTEIN"/>
    <property type="match status" value="1"/>
</dbReference>
<dbReference type="EMBL" id="JBHTIF010000001">
    <property type="protein sequence ID" value="MFD0724479.1"/>
    <property type="molecule type" value="Genomic_DNA"/>
</dbReference>
<keyword evidence="4" id="KW-1185">Reference proteome</keyword>
<dbReference type="Proteomes" id="UP001597110">
    <property type="component" value="Unassembled WGS sequence"/>
</dbReference>
<accession>A0ABW2Y7F3</accession>
<evidence type="ECO:0008006" key="5">
    <source>
        <dbReference type="Google" id="ProtNLM"/>
    </source>
</evidence>
<sequence length="374" mass="40066">MIRSRWHVLPMLVALLLVGCQPERAAAEKTMAGGAASEAPSRSEADPAPDAVAAASPAARPGPNTAPPVAAPHPDMLALADDVARLGDAQALALAALLRDGALLGAGPRGAGAPAARPKRMDPKVREWIDEAQRRAPDEVTVLVFAIYVERDDLARREALLARWRALEPQNLAPVLHGSLPETALFEAASSASVYDSHYDDVLRLIIDTLPRISSQALARMGAASPGMTQDEQAAAMALVFWASLGLPPFQRISAPCRAADLSAARRQTCRQVAEVLLRRSDVLIAEAIGGSIFLRGPGTDAEKKDAEALRREGDWLMACMQQAYARNPRAFSRRFAQLIRGGMHTTERMVMRQLVVEAGFPPAPPAGWRRGSP</sequence>
<reference evidence="4" key="1">
    <citation type="journal article" date="2019" name="Int. J. Syst. Evol. Microbiol.">
        <title>The Global Catalogue of Microorganisms (GCM) 10K type strain sequencing project: providing services to taxonomists for standard genome sequencing and annotation.</title>
        <authorList>
            <consortium name="The Broad Institute Genomics Platform"/>
            <consortium name="The Broad Institute Genome Sequencing Center for Infectious Disease"/>
            <person name="Wu L."/>
            <person name="Ma J."/>
        </authorList>
    </citation>
    <scope>NUCLEOTIDE SEQUENCE [LARGE SCALE GENOMIC DNA]</scope>
    <source>
        <strain evidence="4">CCUG 55585</strain>
    </source>
</reference>
<evidence type="ECO:0000313" key="4">
    <source>
        <dbReference type="Proteomes" id="UP001597110"/>
    </source>
</evidence>
<evidence type="ECO:0000256" key="2">
    <source>
        <dbReference type="SAM" id="SignalP"/>
    </source>
</evidence>
<name>A0ABW2Y7F3_9GAMM</name>
<organism evidence="3 4">
    <name type="scientific">Lysobacter brunescens</name>
    <dbReference type="NCBI Taxonomy" id="262323"/>
    <lineage>
        <taxon>Bacteria</taxon>
        <taxon>Pseudomonadati</taxon>
        <taxon>Pseudomonadota</taxon>
        <taxon>Gammaproteobacteria</taxon>
        <taxon>Lysobacterales</taxon>
        <taxon>Lysobacteraceae</taxon>
        <taxon>Lysobacter</taxon>
    </lineage>
</organism>
<proteinExistence type="predicted"/>
<keyword evidence="2" id="KW-0732">Signal</keyword>
<feature type="chain" id="PRO_5045143004" description="DUF2059 domain-containing protein" evidence="2">
    <location>
        <begin position="26"/>
        <end position="374"/>
    </location>
</feature>
<evidence type="ECO:0000313" key="3">
    <source>
        <dbReference type="EMBL" id="MFD0724479.1"/>
    </source>
</evidence>
<protein>
    <recommendedName>
        <fullName evidence="5">DUF2059 domain-containing protein</fullName>
    </recommendedName>
</protein>
<dbReference type="RefSeq" id="WP_386822136.1">
    <property type="nucleotide sequence ID" value="NZ_JBHTIF010000001.1"/>
</dbReference>
<feature type="compositionally biased region" description="Low complexity" evidence="1">
    <location>
        <begin position="46"/>
        <end position="63"/>
    </location>
</feature>
<feature type="signal peptide" evidence="2">
    <location>
        <begin position="1"/>
        <end position="25"/>
    </location>
</feature>
<comment type="caution">
    <text evidence="3">The sequence shown here is derived from an EMBL/GenBank/DDBJ whole genome shotgun (WGS) entry which is preliminary data.</text>
</comment>
<feature type="region of interest" description="Disordered" evidence="1">
    <location>
        <begin position="29"/>
        <end position="73"/>
    </location>
</feature>
<gene>
    <name evidence="3" type="ORF">ACFQ0E_02585</name>
</gene>